<dbReference type="Proteomes" id="UP000809621">
    <property type="component" value="Unassembled WGS sequence"/>
</dbReference>
<name>A0ABS2HJW2_9VIBR</name>
<dbReference type="RefSeq" id="WP_205157944.1">
    <property type="nucleotide sequence ID" value="NZ_JAFEUM010000002.1"/>
</dbReference>
<accession>A0ABS2HJW2</accession>
<dbReference type="EMBL" id="JAFEUM010000002">
    <property type="protein sequence ID" value="MBM7036377.1"/>
    <property type="molecule type" value="Genomic_DNA"/>
</dbReference>
<comment type="caution">
    <text evidence="2">The sequence shown here is derived from an EMBL/GenBank/DDBJ whole genome shotgun (WGS) entry which is preliminary data.</text>
</comment>
<keyword evidence="1" id="KW-0812">Transmembrane</keyword>
<keyword evidence="1" id="KW-1133">Transmembrane helix</keyword>
<proteinExistence type="predicted"/>
<dbReference type="InterPro" id="IPR021494">
    <property type="entry name" value="DUF3149"/>
</dbReference>
<sequence>MDFWMDQLFGNSVGLSSMLVIFGAFALMIFFFGFFVYKVMSDKSPH</sequence>
<keyword evidence="3" id="KW-1185">Reference proteome</keyword>
<protein>
    <submittedName>
        <fullName evidence="2">DUF3149 domain-containing protein</fullName>
    </submittedName>
</protein>
<evidence type="ECO:0000256" key="1">
    <source>
        <dbReference type="SAM" id="Phobius"/>
    </source>
</evidence>
<keyword evidence="1" id="KW-0472">Membrane</keyword>
<evidence type="ECO:0000313" key="3">
    <source>
        <dbReference type="Proteomes" id="UP000809621"/>
    </source>
</evidence>
<dbReference type="Pfam" id="PF11346">
    <property type="entry name" value="DUF3149"/>
    <property type="match status" value="1"/>
</dbReference>
<gene>
    <name evidence="2" type="ORF">JQC93_08110</name>
</gene>
<reference evidence="2 3" key="1">
    <citation type="submission" date="2021-02" db="EMBL/GenBank/DDBJ databases">
        <authorList>
            <person name="Park J.-S."/>
        </authorList>
    </citation>
    <scope>NUCLEOTIDE SEQUENCE [LARGE SCALE GENOMIC DNA]</scope>
    <source>
        <strain evidence="2 3">188UL20-2</strain>
    </source>
</reference>
<organism evidence="2 3">
    <name type="scientific">Vibrio ulleungensis</name>
    <dbReference type="NCBI Taxonomy" id="2807619"/>
    <lineage>
        <taxon>Bacteria</taxon>
        <taxon>Pseudomonadati</taxon>
        <taxon>Pseudomonadota</taxon>
        <taxon>Gammaproteobacteria</taxon>
        <taxon>Vibrionales</taxon>
        <taxon>Vibrionaceae</taxon>
        <taxon>Vibrio</taxon>
    </lineage>
</organism>
<evidence type="ECO:0000313" key="2">
    <source>
        <dbReference type="EMBL" id="MBM7036377.1"/>
    </source>
</evidence>
<feature type="transmembrane region" description="Helical" evidence="1">
    <location>
        <begin position="12"/>
        <end position="37"/>
    </location>
</feature>